<dbReference type="PROSITE" id="PS51740">
    <property type="entry name" value="SPOVT_ABRB"/>
    <property type="match status" value="1"/>
</dbReference>
<organism evidence="4 5">
    <name type="scientific">Kingella oralis ATCC 51147</name>
    <dbReference type="NCBI Taxonomy" id="629741"/>
    <lineage>
        <taxon>Bacteria</taxon>
        <taxon>Pseudomonadati</taxon>
        <taxon>Pseudomonadota</taxon>
        <taxon>Betaproteobacteria</taxon>
        <taxon>Neisseriales</taxon>
        <taxon>Neisseriaceae</taxon>
        <taxon>Kingella</taxon>
    </lineage>
</organism>
<comment type="caution">
    <text evidence="4">The sequence shown here is derived from an EMBL/GenBank/DDBJ whole genome shotgun (WGS) entry which is preliminary data.</text>
</comment>
<dbReference type="PANTHER" id="PTHR37550">
    <property type="entry name" value="ANTITOXIN VAPB1"/>
    <property type="match status" value="1"/>
</dbReference>
<evidence type="ECO:0000256" key="1">
    <source>
        <dbReference type="ARBA" id="ARBA00007924"/>
    </source>
</evidence>
<dbReference type="EMBL" id="ACJW02000002">
    <property type="protein sequence ID" value="EEP68556.1"/>
    <property type="molecule type" value="Genomic_DNA"/>
</dbReference>
<dbReference type="HOGENOM" id="CLU_162018_2_1_4"/>
<dbReference type="Gene3D" id="2.10.260.10">
    <property type="match status" value="1"/>
</dbReference>
<dbReference type="SMART" id="SM00966">
    <property type="entry name" value="SpoVT_AbrB"/>
    <property type="match status" value="1"/>
</dbReference>
<dbReference type="PANTHER" id="PTHR37550:SF3">
    <property type="entry name" value="ANTITOXIN VAPB1"/>
    <property type="match status" value="1"/>
</dbReference>
<evidence type="ECO:0000256" key="2">
    <source>
        <dbReference type="PROSITE-ProRule" id="PRU01076"/>
    </source>
</evidence>
<gene>
    <name evidence="4" type="ORF">GCWU000324_00456</name>
</gene>
<dbReference type="OrthoDB" id="9810009at2"/>
<accession>C4GHW8</accession>
<evidence type="ECO:0000313" key="5">
    <source>
        <dbReference type="Proteomes" id="UP000003009"/>
    </source>
</evidence>
<dbReference type="GO" id="GO:0003677">
    <property type="term" value="F:DNA binding"/>
    <property type="evidence" value="ECO:0007669"/>
    <property type="project" value="UniProtKB-UniRule"/>
</dbReference>
<sequence>MLTKIFQSGGSQAVRIPKDFRFNGDTVEIFRAENGDVVLRAPQSSQRGDALFAVLAQFDDDFIAGVAARDNEPPQERDAL</sequence>
<name>C4GHW8_9NEIS</name>
<feature type="domain" description="SpoVT-AbrB" evidence="3">
    <location>
        <begin position="3"/>
        <end position="44"/>
    </location>
</feature>
<keyword evidence="2" id="KW-0238">DNA-binding</keyword>
<dbReference type="InterPro" id="IPR037914">
    <property type="entry name" value="SpoVT-AbrB_sf"/>
</dbReference>
<keyword evidence="5" id="KW-1185">Reference proteome</keyword>
<dbReference type="AlphaFoldDB" id="C4GHW8"/>
<comment type="similarity">
    <text evidence="1">Belongs to the VapB family.</text>
</comment>
<evidence type="ECO:0000313" key="4">
    <source>
        <dbReference type="EMBL" id="EEP68556.1"/>
    </source>
</evidence>
<reference evidence="4" key="1">
    <citation type="submission" date="2009-04" db="EMBL/GenBank/DDBJ databases">
        <authorList>
            <person name="Weinstock G."/>
            <person name="Sodergren E."/>
            <person name="Clifton S."/>
            <person name="Fulton L."/>
            <person name="Fulton B."/>
            <person name="Courtney L."/>
            <person name="Fronick C."/>
            <person name="Harrison M."/>
            <person name="Strong C."/>
            <person name="Farmer C."/>
            <person name="Delahaunty K."/>
            <person name="Markovic C."/>
            <person name="Hall O."/>
            <person name="Minx P."/>
            <person name="Tomlinson C."/>
            <person name="Mitreva M."/>
            <person name="Nelson J."/>
            <person name="Hou S."/>
            <person name="Wollam A."/>
            <person name="Pepin K.H."/>
            <person name="Johnson M."/>
            <person name="Bhonagiri V."/>
            <person name="Nash W.E."/>
            <person name="Warren W."/>
            <person name="Chinwalla A."/>
            <person name="Mardis E.R."/>
            <person name="Wilson R.K."/>
        </authorList>
    </citation>
    <scope>NUCLEOTIDE SEQUENCE [LARGE SCALE GENOMIC DNA]</scope>
    <source>
        <strain evidence="4">ATCC 51147</strain>
    </source>
</reference>
<dbReference type="Proteomes" id="UP000003009">
    <property type="component" value="Unassembled WGS sequence"/>
</dbReference>
<dbReference type="Pfam" id="PF04014">
    <property type="entry name" value="MazE_antitoxin"/>
    <property type="match status" value="1"/>
</dbReference>
<dbReference type="InterPro" id="IPR007159">
    <property type="entry name" value="SpoVT-AbrB_dom"/>
</dbReference>
<evidence type="ECO:0000259" key="3">
    <source>
        <dbReference type="PROSITE" id="PS51740"/>
    </source>
</evidence>
<dbReference type="InterPro" id="IPR051734">
    <property type="entry name" value="VapB_TA_antitoxins"/>
</dbReference>
<dbReference type="SUPFAM" id="SSF89447">
    <property type="entry name" value="AbrB/MazE/MraZ-like"/>
    <property type="match status" value="1"/>
</dbReference>
<dbReference type="RefSeq" id="WP_003793850.1">
    <property type="nucleotide sequence ID" value="NZ_GG665871.1"/>
</dbReference>
<dbReference type="GeneID" id="84907147"/>
<protein>
    <submittedName>
        <fullName evidence="4">SpoVT/AbrB-like protein</fullName>
    </submittedName>
</protein>
<proteinExistence type="inferred from homology"/>
<dbReference type="STRING" id="629741.GCWU000324_00456"/>